<reference evidence="3 4" key="1">
    <citation type="submission" date="2017-11" db="EMBL/GenBank/DDBJ databases">
        <title>Xanthomonas prunicola sp. nov., a novel pathogen that affects nectarine (Prunus persica var. nectarine) trees.</title>
        <authorList>
            <person name="Lopez M."/>
            <person name="Lopez-Soriano P."/>
            <person name="Garita-Cambronero J."/>
            <person name="Beltran C."/>
            <person name="Taghouti G."/>
            <person name="Portier P."/>
            <person name="Cubero J."/>
            <person name="Fischer-Le Saux M."/>
            <person name="Marco-Noales E."/>
        </authorList>
    </citation>
    <scope>NUCLEOTIDE SEQUENCE [LARGE SCALE GENOMIC DNA]</scope>
    <source>
        <strain evidence="1 3">CFBP8353</strain>
        <strain evidence="2 4">CFBP8354</strain>
    </source>
</reference>
<name>A0A2N3RPA8_9XANT</name>
<dbReference type="OrthoDB" id="5985451at2"/>
<evidence type="ECO:0000313" key="1">
    <source>
        <dbReference type="EMBL" id="PKV14328.1"/>
    </source>
</evidence>
<evidence type="ECO:0000313" key="3">
    <source>
        <dbReference type="Proteomes" id="UP000233720"/>
    </source>
</evidence>
<dbReference type="AlphaFoldDB" id="A0A2N3RPA8"/>
<dbReference type="Proteomes" id="UP000233748">
    <property type="component" value="Unassembled WGS sequence"/>
</dbReference>
<dbReference type="EMBL" id="PHKV01000001">
    <property type="protein sequence ID" value="PKV14328.1"/>
    <property type="molecule type" value="Genomic_DNA"/>
</dbReference>
<accession>A0A2N3RPA8</accession>
<proteinExistence type="predicted"/>
<protein>
    <submittedName>
        <fullName evidence="1">Uncharacterized protein</fullName>
    </submittedName>
</protein>
<evidence type="ECO:0000313" key="2">
    <source>
        <dbReference type="EMBL" id="PKV18610.1"/>
    </source>
</evidence>
<organism evidence="1 3">
    <name type="scientific">Xanthomonas prunicola</name>
    <dbReference type="NCBI Taxonomy" id="2053930"/>
    <lineage>
        <taxon>Bacteria</taxon>
        <taxon>Pseudomonadati</taxon>
        <taxon>Pseudomonadota</taxon>
        <taxon>Gammaproteobacteria</taxon>
        <taxon>Lysobacterales</taxon>
        <taxon>Lysobacteraceae</taxon>
        <taxon>Xanthomonas</taxon>
    </lineage>
</organism>
<comment type="caution">
    <text evidence="1">The sequence shown here is derived from an EMBL/GenBank/DDBJ whole genome shotgun (WGS) entry which is preliminary data.</text>
</comment>
<evidence type="ECO:0000313" key="4">
    <source>
        <dbReference type="Proteomes" id="UP000233748"/>
    </source>
</evidence>
<dbReference type="EMBL" id="PHKW01000001">
    <property type="protein sequence ID" value="PKV18610.1"/>
    <property type="molecule type" value="Genomic_DNA"/>
</dbReference>
<gene>
    <name evidence="1" type="ORF">XpruCFBP8353_04560</name>
    <name evidence="2" type="ORF">XpruCFBP8354_04560</name>
</gene>
<keyword evidence="4" id="KW-1185">Reference proteome</keyword>
<dbReference type="Proteomes" id="UP000233720">
    <property type="component" value="Unassembled WGS sequence"/>
</dbReference>
<sequence length="114" mass="12494">MSMPVSYSISLPDPKLARGSAPSVSFTANGAEAFAEQLQAALRDPAWFDRWRQLQADPDEVDPALGVTDPSATVTGKQDDLRVDLVATTSIPGDLFKQRMQALAGHHWEMRDVR</sequence>